<reference evidence="2" key="1">
    <citation type="journal article" date="2023" name="G3 (Bethesda)">
        <title>Genome assembly and association tests identify interacting loci associated with vigor, precocity, and sex in interspecific pistachio rootstocks.</title>
        <authorList>
            <person name="Palmer W."/>
            <person name="Jacygrad E."/>
            <person name="Sagayaradj S."/>
            <person name="Cavanaugh K."/>
            <person name="Han R."/>
            <person name="Bertier L."/>
            <person name="Beede B."/>
            <person name="Kafkas S."/>
            <person name="Golino D."/>
            <person name="Preece J."/>
            <person name="Michelmore R."/>
        </authorList>
    </citation>
    <scope>NUCLEOTIDE SEQUENCE [LARGE SCALE GENOMIC DNA]</scope>
</reference>
<dbReference type="Proteomes" id="UP001164250">
    <property type="component" value="Chromosome 5"/>
</dbReference>
<name>A0ACC1BDR4_9ROSI</name>
<evidence type="ECO:0000313" key="2">
    <source>
        <dbReference type="Proteomes" id="UP001164250"/>
    </source>
</evidence>
<comment type="caution">
    <text evidence="1">The sequence shown here is derived from an EMBL/GenBank/DDBJ whole genome shotgun (WGS) entry which is preliminary data.</text>
</comment>
<keyword evidence="2" id="KW-1185">Reference proteome</keyword>
<proteinExistence type="predicted"/>
<dbReference type="EMBL" id="CM047901">
    <property type="protein sequence ID" value="KAJ0096983.1"/>
    <property type="molecule type" value="Genomic_DNA"/>
</dbReference>
<organism evidence="1 2">
    <name type="scientific">Pistacia atlantica</name>
    <dbReference type="NCBI Taxonomy" id="434234"/>
    <lineage>
        <taxon>Eukaryota</taxon>
        <taxon>Viridiplantae</taxon>
        <taxon>Streptophyta</taxon>
        <taxon>Embryophyta</taxon>
        <taxon>Tracheophyta</taxon>
        <taxon>Spermatophyta</taxon>
        <taxon>Magnoliopsida</taxon>
        <taxon>eudicotyledons</taxon>
        <taxon>Gunneridae</taxon>
        <taxon>Pentapetalae</taxon>
        <taxon>rosids</taxon>
        <taxon>malvids</taxon>
        <taxon>Sapindales</taxon>
        <taxon>Anacardiaceae</taxon>
        <taxon>Pistacia</taxon>
    </lineage>
</organism>
<accession>A0ACC1BDR4</accession>
<evidence type="ECO:0000313" key="1">
    <source>
        <dbReference type="EMBL" id="KAJ0096983.1"/>
    </source>
</evidence>
<gene>
    <name evidence="1" type="ORF">Patl1_29324</name>
</gene>
<sequence length="73" mass="8944">MIKRRIRVNWRQGEIGTSSKVEGNIEAEEEIVKVEDGKRRSKGLWWDLKWRFSKERNWCKQGFESLKQMWLMM</sequence>
<protein>
    <submittedName>
        <fullName evidence="1">Uncharacterized protein</fullName>
    </submittedName>
</protein>